<dbReference type="Pfam" id="PF13202">
    <property type="entry name" value="EF-hand_5"/>
    <property type="match status" value="2"/>
</dbReference>
<name>A0A917VAN0_9HYPH</name>
<feature type="compositionally biased region" description="Low complexity" evidence="1">
    <location>
        <begin position="22"/>
        <end position="43"/>
    </location>
</feature>
<keyword evidence="2" id="KW-0732">Signal</keyword>
<dbReference type="InterPro" id="IPR018247">
    <property type="entry name" value="EF_Hand_1_Ca_BS"/>
</dbReference>
<dbReference type="AlphaFoldDB" id="A0A917VAN0"/>
<feature type="compositionally biased region" description="Low complexity" evidence="1">
    <location>
        <begin position="51"/>
        <end position="60"/>
    </location>
</feature>
<dbReference type="PROSITE" id="PS50222">
    <property type="entry name" value="EF_HAND_2"/>
    <property type="match status" value="1"/>
</dbReference>
<feature type="region of interest" description="Disordered" evidence="1">
    <location>
        <begin position="22"/>
        <end position="72"/>
    </location>
</feature>
<organism evidence="4 5">
    <name type="scientific">Salinarimonas ramus</name>
    <dbReference type="NCBI Taxonomy" id="690164"/>
    <lineage>
        <taxon>Bacteria</taxon>
        <taxon>Pseudomonadati</taxon>
        <taxon>Pseudomonadota</taxon>
        <taxon>Alphaproteobacteria</taxon>
        <taxon>Hyphomicrobiales</taxon>
        <taxon>Salinarimonadaceae</taxon>
        <taxon>Salinarimonas</taxon>
    </lineage>
</organism>
<dbReference type="CDD" id="cd00051">
    <property type="entry name" value="EFh"/>
    <property type="match status" value="1"/>
</dbReference>
<evidence type="ECO:0000256" key="1">
    <source>
        <dbReference type="SAM" id="MobiDB-lite"/>
    </source>
</evidence>
<feature type="compositionally biased region" description="Gly residues" evidence="1">
    <location>
        <begin position="61"/>
        <end position="72"/>
    </location>
</feature>
<protein>
    <recommendedName>
        <fullName evidence="3">EF-hand domain-containing protein</fullName>
    </recommendedName>
</protein>
<sequence>MTRRILTLAAGAALLAAPGFAQAQMSPQTSPQEQSQPGQPGAGMPMMNSEQMQQMMQQRGMGPGMGMGPQMGPGMMRGGRGMEHGPMTRIMFAVMDADGNGALSLEEVQEFHARIFRAVDADNDGSVTQDEVRRFMTGAPADESSDAR</sequence>
<evidence type="ECO:0000259" key="3">
    <source>
        <dbReference type="PROSITE" id="PS50222"/>
    </source>
</evidence>
<dbReference type="PROSITE" id="PS00018">
    <property type="entry name" value="EF_HAND_1"/>
    <property type="match status" value="1"/>
</dbReference>
<evidence type="ECO:0000313" key="5">
    <source>
        <dbReference type="Proteomes" id="UP000600449"/>
    </source>
</evidence>
<comment type="caution">
    <text evidence="4">The sequence shown here is derived from an EMBL/GenBank/DDBJ whole genome shotgun (WGS) entry which is preliminary data.</text>
</comment>
<dbReference type="RefSeq" id="WP_188915726.1">
    <property type="nucleotide sequence ID" value="NZ_BMMF01000020.1"/>
</dbReference>
<reference evidence="4 5" key="1">
    <citation type="journal article" date="2014" name="Int. J. Syst. Evol. Microbiol.">
        <title>Complete genome sequence of Corynebacterium casei LMG S-19264T (=DSM 44701T), isolated from a smear-ripened cheese.</title>
        <authorList>
            <consortium name="US DOE Joint Genome Institute (JGI-PGF)"/>
            <person name="Walter F."/>
            <person name="Albersmeier A."/>
            <person name="Kalinowski J."/>
            <person name="Ruckert C."/>
        </authorList>
    </citation>
    <scope>NUCLEOTIDE SEQUENCE [LARGE SCALE GENOMIC DNA]</scope>
    <source>
        <strain evidence="4 5">CGMCC 1.9161</strain>
    </source>
</reference>
<keyword evidence="5" id="KW-1185">Reference proteome</keyword>
<feature type="chain" id="PRO_5036895842" description="EF-hand domain-containing protein" evidence="2">
    <location>
        <begin position="24"/>
        <end position="148"/>
    </location>
</feature>
<evidence type="ECO:0000313" key="4">
    <source>
        <dbReference type="EMBL" id="GGK54826.1"/>
    </source>
</evidence>
<accession>A0A917VAN0</accession>
<dbReference type="InterPro" id="IPR011992">
    <property type="entry name" value="EF-hand-dom_pair"/>
</dbReference>
<gene>
    <name evidence="4" type="ORF">GCM10011322_46990</name>
</gene>
<dbReference type="InterPro" id="IPR002048">
    <property type="entry name" value="EF_hand_dom"/>
</dbReference>
<feature type="signal peptide" evidence="2">
    <location>
        <begin position="1"/>
        <end position="23"/>
    </location>
</feature>
<dbReference type="Gene3D" id="1.10.238.10">
    <property type="entry name" value="EF-hand"/>
    <property type="match status" value="2"/>
</dbReference>
<dbReference type="Proteomes" id="UP000600449">
    <property type="component" value="Unassembled WGS sequence"/>
</dbReference>
<dbReference type="SUPFAM" id="SSF47473">
    <property type="entry name" value="EF-hand"/>
    <property type="match status" value="1"/>
</dbReference>
<dbReference type="GO" id="GO:0005509">
    <property type="term" value="F:calcium ion binding"/>
    <property type="evidence" value="ECO:0007669"/>
    <property type="project" value="InterPro"/>
</dbReference>
<dbReference type="EMBL" id="BMMF01000020">
    <property type="protein sequence ID" value="GGK54826.1"/>
    <property type="molecule type" value="Genomic_DNA"/>
</dbReference>
<evidence type="ECO:0000256" key="2">
    <source>
        <dbReference type="SAM" id="SignalP"/>
    </source>
</evidence>
<feature type="domain" description="EF-hand" evidence="3">
    <location>
        <begin position="107"/>
        <end position="142"/>
    </location>
</feature>
<proteinExistence type="predicted"/>